<dbReference type="CDD" id="cd14296">
    <property type="entry name" value="UBA1_scUBP14_like"/>
    <property type="match status" value="1"/>
</dbReference>
<dbReference type="NCBIfam" id="TIGR00283">
    <property type="entry name" value="arch_pth2"/>
    <property type="match status" value="1"/>
</dbReference>
<accession>A0AAE1E9G3</accession>
<dbReference type="AlphaFoldDB" id="A0AAE1E9G3"/>
<dbReference type="PANTHER" id="PTHR12649:SF29">
    <property type="entry name" value="AMINOACYL-TRNA HYDROLASE"/>
    <property type="match status" value="1"/>
</dbReference>
<gene>
    <name evidence="6" type="ORF">RRG08_007199</name>
</gene>
<proteinExistence type="inferred from homology"/>
<dbReference type="CDD" id="cd02430">
    <property type="entry name" value="PTH2"/>
    <property type="match status" value="1"/>
</dbReference>
<evidence type="ECO:0000256" key="2">
    <source>
        <dbReference type="ARBA" id="ARBA00022801"/>
    </source>
</evidence>
<dbReference type="SUPFAM" id="SSF102462">
    <property type="entry name" value="Peptidyl-tRNA hydrolase II"/>
    <property type="match status" value="1"/>
</dbReference>
<evidence type="ECO:0000256" key="1">
    <source>
        <dbReference type="ARBA" id="ARBA00013260"/>
    </source>
</evidence>
<dbReference type="Pfam" id="PF22562">
    <property type="entry name" value="UBA_7"/>
    <property type="match status" value="1"/>
</dbReference>
<dbReference type="EC" id="3.1.1.29" evidence="1"/>
<comment type="caution">
    <text evidence="6">The sequence shown here is derived from an EMBL/GenBank/DDBJ whole genome shotgun (WGS) entry which is preliminary data.</text>
</comment>
<dbReference type="GO" id="GO:0004045">
    <property type="term" value="F:peptidyl-tRNA hydrolase activity"/>
    <property type="evidence" value="ECO:0007669"/>
    <property type="project" value="UniProtKB-EC"/>
</dbReference>
<sequence>MSGDNHDTSQTADDGSQALFMPDDVAVDQLMSMGFSKNAAIRALFYTGNQTVDMAADWLLENSDKNLDTPLEDDLQCTSDSSEEDDAEDFLSGDTYKMVFVVNAELNMGVGKVAAQVAHAALSLFRNMIDTDAKAQMLMVWGHMGETKIVLRGENTTQLEALAHQASSLGLDKYLVQDAGHTQVAAGSKTVLGIFGKVVEVDRVTGSLKLL</sequence>
<reference evidence="6" key="1">
    <citation type="journal article" date="2023" name="G3 (Bethesda)">
        <title>A reference genome for the long-term kleptoplast-retaining sea slug Elysia crispata morphotype clarki.</title>
        <authorList>
            <person name="Eastman K.E."/>
            <person name="Pendleton A.L."/>
            <person name="Shaikh M.A."/>
            <person name="Suttiyut T."/>
            <person name="Ogas R."/>
            <person name="Tomko P."/>
            <person name="Gavelis G."/>
            <person name="Widhalm J.R."/>
            <person name="Wisecaver J.H."/>
        </authorList>
    </citation>
    <scope>NUCLEOTIDE SEQUENCE</scope>
    <source>
        <strain evidence="6">ECLA1</strain>
    </source>
</reference>
<dbReference type="Proteomes" id="UP001283361">
    <property type="component" value="Unassembled WGS sequence"/>
</dbReference>
<protein>
    <recommendedName>
        <fullName evidence="1">peptidyl-tRNA hydrolase</fullName>
        <ecNumber evidence="1">3.1.1.29</ecNumber>
    </recommendedName>
</protein>
<dbReference type="EMBL" id="JAWDGP010000620">
    <property type="protein sequence ID" value="KAK3798842.1"/>
    <property type="molecule type" value="Genomic_DNA"/>
</dbReference>
<dbReference type="InterPro" id="IPR009060">
    <property type="entry name" value="UBA-like_sf"/>
</dbReference>
<dbReference type="GO" id="GO:0005829">
    <property type="term" value="C:cytosol"/>
    <property type="evidence" value="ECO:0007669"/>
    <property type="project" value="TreeGrafter"/>
</dbReference>
<organism evidence="6 7">
    <name type="scientific">Elysia crispata</name>
    <name type="common">lettuce slug</name>
    <dbReference type="NCBI Taxonomy" id="231223"/>
    <lineage>
        <taxon>Eukaryota</taxon>
        <taxon>Metazoa</taxon>
        <taxon>Spiralia</taxon>
        <taxon>Lophotrochozoa</taxon>
        <taxon>Mollusca</taxon>
        <taxon>Gastropoda</taxon>
        <taxon>Heterobranchia</taxon>
        <taxon>Euthyneura</taxon>
        <taxon>Panpulmonata</taxon>
        <taxon>Sacoglossa</taxon>
        <taxon>Placobranchoidea</taxon>
        <taxon>Plakobranchidae</taxon>
        <taxon>Elysia</taxon>
    </lineage>
</organism>
<dbReference type="PROSITE" id="PS50030">
    <property type="entry name" value="UBA"/>
    <property type="match status" value="1"/>
</dbReference>
<keyword evidence="7" id="KW-1185">Reference proteome</keyword>
<dbReference type="Gene3D" id="3.40.1490.10">
    <property type="entry name" value="Bit1"/>
    <property type="match status" value="1"/>
</dbReference>
<evidence type="ECO:0000313" key="7">
    <source>
        <dbReference type="Proteomes" id="UP001283361"/>
    </source>
</evidence>
<dbReference type="Gene3D" id="1.10.8.10">
    <property type="entry name" value="DNA helicase RuvA subunit, C-terminal domain"/>
    <property type="match status" value="1"/>
</dbReference>
<dbReference type="InterPro" id="IPR023476">
    <property type="entry name" value="Pep_tRNA_hydro_II_dom_sf"/>
</dbReference>
<evidence type="ECO:0000256" key="4">
    <source>
        <dbReference type="ARBA" id="ARBA00048707"/>
    </source>
</evidence>
<comment type="catalytic activity">
    <reaction evidence="4">
        <text>an N-acyl-L-alpha-aminoacyl-tRNA + H2O = an N-acyl-L-amino acid + a tRNA + H(+)</text>
        <dbReference type="Rhea" id="RHEA:54448"/>
        <dbReference type="Rhea" id="RHEA-COMP:10123"/>
        <dbReference type="Rhea" id="RHEA-COMP:13883"/>
        <dbReference type="ChEBI" id="CHEBI:15377"/>
        <dbReference type="ChEBI" id="CHEBI:15378"/>
        <dbReference type="ChEBI" id="CHEBI:59874"/>
        <dbReference type="ChEBI" id="CHEBI:78442"/>
        <dbReference type="ChEBI" id="CHEBI:138191"/>
        <dbReference type="EC" id="3.1.1.29"/>
    </reaction>
</comment>
<keyword evidence="2" id="KW-0378">Hydrolase</keyword>
<name>A0AAE1E9G3_9GAST</name>
<dbReference type="PANTHER" id="PTHR12649">
    <property type="entry name" value="PEPTIDYL-TRNA HYDROLASE 2"/>
    <property type="match status" value="1"/>
</dbReference>
<evidence type="ECO:0000313" key="6">
    <source>
        <dbReference type="EMBL" id="KAK3798842.1"/>
    </source>
</evidence>
<evidence type="ECO:0000256" key="3">
    <source>
        <dbReference type="ARBA" id="ARBA00038050"/>
    </source>
</evidence>
<dbReference type="SUPFAM" id="SSF46934">
    <property type="entry name" value="UBA-like"/>
    <property type="match status" value="1"/>
</dbReference>
<dbReference type="Pfam" id="PF01981">
    <property type="entry name" value="PTH2"/>
    <property type="match status" value="1"/>
</dbReference>
<dbReference type="FunFam" id="3.40.1490.10:FF:000002">
    <property type="entry name" value="Peptidyl-tRNA hydrolase 2, mitochondrial"/>
    <property type="match status" value="1"/>
</dbReference>
<comment type="similarity">
    <text evidence="3">Belongs to the PTH2 family.</text>
</comment>
<dbReference type="SMART" id="SM00165">
    <property type="entry name" value="UBA"/>
    <property type="match status" value="1"/>
</dbReference>
<evidence type="ECO:0000259" key="5">
    <source>
        <dbReference type="PROSITE" id="PS50030"/>
    </source>
</evidence>
<feature type="domain" description="UBA" evidence="5">
    <location>
        <begin position="21"/>
        <end position="62"/>
    </location>
</feature>
<dbReference type="InterPro" id="IPR015940">
    <property type="entry name" value="UBA"/>
</dbReference>
<dbReference type="InterPro" id="IPR002833">
    <property type="entry name" value="PTH2"/>
</dbReference>